<evidence type="ECO:0000256" key="9">
    <source>
        <dbReference type="PIRSR" id="PIRSR000485-1"/>
    </source>
</evidence>
<feature type="binding site" evidence="7 10">
    <location>
        <position position="286"/>
    </location>
    <ligand>
        <name>Mg(2+)</name>
        <dbReference type="ChEBI" id="CHEBI:18420"/>
    </ligand>
</feature>
<comment type="cofactor">
    <cofactor evidence="7 11">
        <name>[4Fe-4S] cluster</name>
        <dbReference type="ChEBI" id="CHEBI:49883"/>
    </cofactor>
    <text evidence="7 11">Binds 1 [4Fe-4S] cluster per subunit.</text>
</comment>
<feature type="binding site" evidence="7 10">
    <location>
        <position position="348"/>
    </location>
    <ligand>
        <name>Mg(2+)</name>
        <dbReference type="ChEBI" id="CHEBI:18420"/>
    </ligand>
</feature>
<keyword evidence="7 11" id="KW-0411">Iron-sulfur</keyword>
<dbReference type="InterPro" id="IPR017932">
    <property type="entry name" value="GATase_2_dom"/>
</dbReference>
<organism evidence="13 14">
    <name type="scientific">Calorimonas adulescens</name>
    <dbReference type="NCBI Taxonomy" id="2606906"/>
    <lineage>
        <taxon>Bacteria</taxon>
        <taxon>Bacillati</taxon>
        <taxon>Bacillota</taxon>
        <taxon>Clostridia</taxon>
        <taxon>Thermoanaerobacterales</taxon>
        <taxon>Thermoanaerobacteraceae</taxon>
        <taxon>Calorimonas</taxon>
    </lineage>
</organism>
<comment type="caution">
    <text evidence="13">The sequence shown here is derived from an EMBL/GenBank/DDBJ whole genome shotgun (WGS) entry which is preliminary data.</text>
</comment>
<feature type="binding site" evidence="7 11">
    <location>
        <position position="239"/>
    </location>
    <ligand>
        <name>[4Fe-4S] cluster</name>
        <dbReference type="ChEBI" id="CHEBI:49883"/>
    </ligand>
</feature>
<gene>
    <name evidence="7" type="primary">purF</name>
    <name evidence="13" type="ORF">FWJ32_04530</name>
</gene>
<keyword evidence="5 7" id="KW-0658">Purine biosynthesis</keyword>
<dbReference type="GO" id="GO:0000287">
    <property type="term" value="F:magnesium ion binding"/>
    <property type="evidence" value="ECO:0007669"/>
    <property type="project" value="UniProtKB-UniRule"/>
</dbReference>
<dbReference type="PIRSF" id="PIRSF000485">
    <property type="entry name" value="Amd_phspho_trans"/>
    <property type="match status" value="1"/>
</dbReference>
<evidence type="ECO:0000313" key="13">
    <source>
        <dbReference type="EMBL" id="TZE82549.1"/>
    </source>
</evidence>
<dbReference type="GO" id="GO:0009113">
    <property type="term" value="P:purine nucleobase biosynthetic process"/>
    <property type="evidence" value="ECO:0007669"/>
    <property type="project" value="UniProtKB-UniRule"/>
</dbReference>
<dbReference type="Gene3D" id="3.60.20.10">
    <property type="entry name" value="Glutamine Phosphoribosylpyrophosphate, subunit 1, domain 1"/>
    <property type="match status" value="1"/>
</dbReference>
<dbReference type="InterPro" id="IPR000836">
    <property type="entry name" value="PRTase_dom"/>
</dbReference>
<dbReference type="NCBIfam" id="TIGR01134">
    <property type="entry name" value="purF"/>
    <property type="match status" value="1"/>
</dbReference>
<dbReference type="AlphaFoldDB" id="A0A5D8QEE9"/>
<dbReference type="EMBL" id="VTPS01000005">
    <property type="protein sequence ID" value="TZE82549.1"/>
    <property type="molecule type" value="Genomic_DNA"/>
</dbReference>
<dbReference type="GO" id="GO:0006189">
    <property type="term" value="P:'de novo' IMP biosynthetic process"/>
    <property type="evidence" value="ECO:0007669"/>
    <property type="project" value="UniProtKB-UniRule"/>
</dbReference>
<evidence type="ECO:0000256" key="3">
    <source>
        <dbReference type="ARBA" id="ARBA00022676"/>
    </source>
</evidence>
<reference evidence="13 14" key="1">
    <citation type="submission" date="2019-08" db="EMBL/GenBank/DDBJ databases">
        <title>Calorimonas adulescens gen. nov., sp. nov., an anaerobic thermophilic bacterium from Sakhalin hot spring.</title>
        <authorList>
            <person name="Khomyakova M.A."/>
            <person name="Merkel A.Y."/>
            <person name="Novikov A."/>
            <person name="Bonch-Osmolovskaya E.A."/>
            <person name="Slobodkin A.I."/>
        </authorList>
    </citation>
    <scope>NUCLEOTIDE SEQUENCE [LARGE SCALE GENOMIC DNA]</scope>
    <source>
        <strain evidence="13 14">A05MB</strain>
    </source>
</reference>
<accession>A0A5D8QEE9</accession>
<feature type="binding site" evidence="7 11">
    <location>
        <position position="437"/>
    </location>
    <ligand>
        <name>[4Fe-4S] cluster</name>
        <dbReference type="ChEBI" id="CHEBI:49883"/>
    </ligand>
</feature>
<evidence type="ECO:0000256" key="10">
    <source>
        <dbReference type="PIRSR" id="PIRSR000485-2"/>
    </source>
</evidence>
<dbReference type="HAMAP" id="MF_01931">
    <property type="entry name" value="PurF"/>
    <property type="match status" value="1"/>
</dbReference>
<proteinExistence type="inferred from homology"/>
<dbReference type="GO" id="GO:0004044">
    <property type="term" value="F:amidophosphoribosyltransferase activity"/>
    <property type="evidence" value="ECO:0007669"/>
    <property type="project" value="UniProtKB-UniRule"/>
</dbReference>
<dbReference type="InterPro" id="IPR029055">
    <property type="entry name" value="Ntn_hydrolases_N"/>
</dbReference>
<evidence type="ECO:0000256" key="5">
    <source>
        <dbReference type="ARBA" id="ARBA00022755"/>
    </source>
</evidence>
<name>A0A5D8QEE9_9THEO</name>
<comment type="pathway">
    <text evidence="1 7 8">Purine metabolism; IMP biosynthesis via de novo pathway; N(1)-(5-phospho-D-ribosyl)glycinamide from 5-phospho-alpha-D-ribose 1-diphosphate: step 1/2.</text>
</comment>
<dbReference type="Gene3D" id="3.40.50.2020">
    <property type="match status" value="1"/>
</dbReference>
<evidence type="ECO:0000256" key="6">
    <source>
        <dbReference type="ARBA" id="ARBA00022962"/>
    </source>
</evidence>
<keyword evidence="14" id="KW-1185">Reference proteome</keyword>
<feature type="binding site" evidence="7 11">
    <location>
        <position position="434"/>
    </location>
    <ligand>
        <name>[4Fe-4S] cluster</name>
        <dbReference type="ChEBI" id="CHEBI:49883"/>
    </ligand>
</feature>
<keyword evidence="7" id="KW-0004">4Fe-4S</keyword>
<feature type="domain" description="Glutamine amidotransferase type-2" evidence="12">
    <location>
        <begin position="6"/>
        <end position="224"/>
    </location>
</feature>
<keyword evidence="4 7" id="KW-0808">Transferase</keyword>
<dbReference type="SUPFAM" id="SSF53271">
    <property type="entry name" value="PRTase-like"/>
    <property type="match status" value="1"/>
</dbReference>
<evidence type="ECO:0000256" key="4">
    <source>
        <dbReference type="ARBA" id="ARBA00022679"/>
    </source>
</evidence>
<evidence type="ECO:0000256" key="1">
    <source>
        <dbReference type="ARBA" id="ARBA00005209"/>
    </source>
</evidence>
<comment type="cofactor">
    <cofactor evidence="7 10">
        <name>Mg(2+)</name>
        <dbReference type="ChEBI" id="CHEBI:18420"/>
    </cofactor>
    <text evidence="7 10">Binds 1 Mg(2+) ion per subunit.</text>
</comment>
<dbReference type="InterPro" id="IPR029057">
    <property type="entry name" value="PRTase-like"/>
</dbReference>
<dbReference type="PANTHER" id="PTHR11907">
    <property type="entry name" value="AMIDOPHOSPHORIBOSYLTRANSFERASE"/>
    <property type="match status" value="1"/>
</dbReference>
<feature type="binding site" evidence="7 10">
    <location>
        <position position="349"/>
    </location>
    <ligand>
        <name>Mg(2+)</name>
        <dbReference type="ChEBI" id="CHEBI:18420"/>
    </ligand>
</feature>
<feature type="active site" description="Nucleophile" evidence="7 9">
    <location>
        <position position="6"/>
    </location>
</feature>
<dbReference type="GO" id="GO:0051539">
    <property type="term" value="F:4 iron, 4 sulfur cluster binding"/>
    <property type="evidence" value="ECO:0007669"/>
    <property type="project" value="UniProtKB-KW"/>
</dbReference>
<comment type="similarity">
    <text evidence="2 7 8">In the C-terminal section; belongs to the purine/pyrimidine phosphoribosyltransferase family.</text>
</comment>
<dbReference type="Pfam" id="PF00156">
    <property type="entry name" value="Pribosyltran"/>
    <property type="match status" value="1"/>
</dbReference>
<dbReference type="Pfam" id="PF13522">
    <property type="entry name" value="GATase_6"/>
    <property type="match status" value="1"/>
</dbReference>
<dbReference type="CDD" id="cd00715">
    <property type="entry name" value="GPATase_N"/>
    <property type="match status" value="1"/>
</dbReference>
<feature type="binding site" evidence="7 11">
    <location>
        <position position="385"/>
    </location>
    <ligand>
        <name>[4Fe-4S] cluster</name>
        <dbReference type="ChEBI" id="CHEBI:49883"/>
    </ligand>
</feature>
<dbReference type="Proteomes" id="UP000322976">
    <property type="component" value="Unassembled WGS sequence"/>
</dbReference>
<sequence length="467" mass="51083">MLKEACGVFGIAGTPDASRLTYYALNALQHRGQESAGIAVSDGETIGFYKDEGLASEVFKGGVIDTLKGTMAIGHVRYSTAGGSGVINAQPLVVRYREGYMGLAHNGNLVNSEEIKDYLEDNGSILQTTTDSELFLHLLARYHDDGLVGAIMRCMGEVKGSYSITLLTQDRLIGFRDPWGLRPLSLGRLGDSLCIVSETVAFDIIGAEYIRDIEPGEIVVIENGDIKSYRYMESSNNLCIFEYIYFARPDSVLGGLNVYEARKELGRTLAKECPADADMVIGVPDSGTFAAIGFAEVSGIPLGEGLIKSRYAGRTFIEPEQKLREIGVRLKLNVLKERIRGKRLVVVDDSIVRGNTSRRLVKMIRDAGAKEVHMRVAAPPVISPCYFGIDIPTKEELVASYSTVDEIKQTIGVDSLGYLSVNGMIRSLKGHGYCTGCFTGKYPMEIPEVARPTYIKRPPLRMNGLHV</sequence>
<keyword evidence="7 11" id="KW-0408">Iron</keyword>
<dbReference type="CDD" id="cd06223">
    <property type="entry name" value="PRTases_typeI"/>
    <property type="match status" value="1"/>
</dbReference>
<comment type="function">
    <text evidence="7">Catalyzes the formation of phosphoribosylamine from phosphoribosylpyrophosphate (PRPP) and glutamine.</text>
</comment>
<comment type="catalytic activity">
    <reaction evidence="7 8">
        <text>5-phospho-beta-D-ribosylamine + L-glutamate + diphosphate = 5-phospho-alpha-D-ribose 1-diphosphate + L-glutamine + H2O</text>
        <dbReference type="Rhea" id="RHEA:14905"/>
        <dbReference type="ChEBI" id="CHEBI:15377"/>
        <dbReference type="ChEBI" id="CHEBI:29985"/>
        <dbReference type="ChEBI" id="CHEBI:33019"/>
        <dbReference type="ChEBI" id="CHEBI:58017"/>
        <dbReference type="ChEBI" id="CHEBI:58359"/>
        <dbReference type="ChEBI" id="CHEBI:58681"/>
        <dbReference type="EC" id="2.4.2.14"/>
    </reaction>
</comment>
<protein>
    <recommendedName>
        <fullName evidence="7">Amidophosphoribosyltransferase</fullName>
        <shortName evidence="7">ATase</shortName>
        <ecNumber evidence="7">2.4.2.14</ecNumber>
    </recommendedName>
    <alternativeName>
        <fullName evidence="7">Glutamine phosphoribosylpyrophosphate amidotransferase</fullName>
        <shortName evidence="7">GPATase</shortName>
    </alternativeName>
</protein>
<dbReference type="UniPathway" id="UPA00074">
    <property type="reaction ID" value="UER00124"/>
</dbReference>
<keyword evidence="3 7" id="KW-0328">Glycosyltransferase</keyword>
<evidence type="ECO:0000256" key="11">
    <source>
        <dbReference type="PIRSR" id="PIRSR000485-3"/>
    </source>
</evidence>
<dbReference type="InterPro" id="IPR005854">
    <property type="entry name" value="PurF"/>
</dbReference>
<evidence type="ECO:0000313" key="14">
    <source>
        <dbReference type="Proteomes" id="UP000322976"/>
    </source>
</evidence>
<keyword evidence="7 10" id="KW-0460">Magnesium</keyword>
<dbReference type="InterPro" id="IPR035584">
    <property type="entry name" value="PurF_N"/>
</dbReference>
<dbReference type="PROSITE" id="PS51278">
    <property type="entry name" value="GATASE_TYPE_2"/>
    <property type="match status" value="1"/>
</dbReference>
<dbReference type="RefSeq" id="WP_149544788.1">
    <property type="nucleotide sequence ID" value="NZ_VTPS01000005.1"/>
</dbReference>
<keyword evidence="7 10" id="KW-0479">Metal-binding</keyword>
<evidence type="ECO:0000256" key="2">
    <source>
        <dbReference type="ARBA" id="ARBA00010138"/>
    </source>
</evidence>
<evidence type="ECO:0000259" key="12">
    <source>
        <dbReference type="PROSITE" id="PS51278"/>
    </source>
</evidence>
<evidence type="ECO:0000256" key="8">
    <source>
        <dbReference type="PIRNR" id="PIRNR000485"/>
    </source>
</evidence>
<evidence type="ECO:0000256" key="7">
    <source>
        <dbReference type="HAMAP-Rule" id="MF_01931"/>
    </source>
</evidence>
<dbReference type="SUPFAM" id="SSF56235">
    <property type="entry name" value="N-terminal nucleophile aminohydrolases (Ntn hydrolases)"/>
    <property type="match status" value="1"/>
</dbReference>
<keyword evidence="6 7" id="KW-0315">Glutamine amidotransferase</keyword>
<dbReference type="EC" id="2.4.2.14" evidence="7"/>